<accession>X1JL62</accession>
<dbReference type="EMBL" id="BARU01028427">
    <property type="protein sequence ID" value="GAH70493.1"/>
    <property type="molecule type" value="Genomic_DNA"/>
</dbReference>
<sequence length="98" mass="10407">MYIICIQFDPVWENPPANHARADALVASADPRPGDLVLLPEMFATGFTMNASAAAEPPGGPTRQYLSRLAERRGIYVLGGVATARDSGARNEAVLIAP</sequence>
<name>X1JL62_9ZZZZ</name>
<dbReference type="Gene3D" id="3.60.110.10">
    <property type="entry name" value="Carbon-nitrogen hydrolase"/>
    <property type="match status" value="1"/>
</dbReference>
<dbReference type="InterPro" id="IPR052737">
    <property type="entry name" value="Omega-amidase_YafV"/>
</dbReference>
<dbReference type="PANTHER" id="PTHR47799:SF1">
    <property type="entry name" value="OMEGA-AMIDASE YAFV"/>
    <property type="match status" value="1"/>
</dbReference>
<dbReference type="GO" id="GO:0050152">
    <property type="term" value="F:omega-amidase activity"/>
    <property type="evidence" value="ECO:0007669"/>
    <property type="project" value="TreeGrafter"/>
</dbReference>
<feature type="non-terminal residue" evidence="2">
    <location>
        <position position="98"/>
    </location>
</feature>
<dbReference type="InterPro" id="IPR003010">
    <property type="entry name" value="C-N_Hydrolase"/>
</dbReference>
<dbReference type="InterPro" id="IPR036526">
    <property type="entry name" value="C-N_Hydrolase_sf"/>
</dbReference>
<dbReference type="GO" id="GO:0106008">
    <property type="term" value="F:2-oxoglutaramate amidase activity"/>
    <property type="evidence" value="ECO:0007669"/>
    <property type="project" value="TreeGrafter"/>
</dbReference>
<organism evidence="2">
    <name type="scientific">marine sediment metagenome</name>
    <dbReference type="NCBI Taxonomy" id="412755"/>
    <lineage>
        <taxon>unclassified sequences</taxon>
        <taxon>metagenomes</taxon>
        <taxon>ecological metagenomes</taxon>
    </lineage>
</organism>
<reference evidence="2" key="1">
    <citation type="journal article" date="2014" name="Front. Microbiol.">
        <title>High frequency of phylogenetically diverse reductive dehalogenase-homologous genes in deep subseafloor sedimentary metagenomes.</title>
        <authorList>
            <person name="Kawai M."/>
            <person name="Futagami T."/>
            <person name="Toyoda A."/>
            <person name="Takaki Y."/>
            <person name="Nishi S."/>
            <person name="Hori S."/>
            <person name="Arai W."/>
            <person name="Tsubouchi T."/>
            <person name="Morono Y."/>
            <person name="Uchiyama I."/>
            <person name="Ito T."/>
            <person name="Fujiyama A."/>
            <person name="Inagaki F."/>
            <person name="Takami H."/>
        </authorList>
    </citation>
    <scope>NUCLEOTIDE SEQUENCE</scope>
    <source>
        <strain evidence="2">Expedition CK06-06</strain>
    </source>
</reference>
<dbReference type="PANTHER" id="PTHR47799">
    <property type="entry name" value="OMEGA-AMIDASE YAFV"/>
    <property type="match status" value="1"/>
</dbReference>
<dbReference type="PROSITE" id="PS50263">
    <property type="entry name" value="CN_HYDROLASE"/>
    <property type="match status" value="1"/>
</dbReference>
<gene>
    <name evidence="2" type="ORF">S03H2_45372</name>
</gene>
<comment type="caution">
    <text evidence="2">The sequence shown here is derived from an EMBL/GenBank/DDBJ whole genome shotgun (WGS) entry which is preliminary data.</text>
</comment>
<protein>
    <recommendedName>
        <fullName evidence="1">CN hydrolase domain-containing protein</fullName>
    </recommendedName>
</protein>
<proteinExistence type="predicted"/>
<evidence type="ECO:0000313" key="2">
    <source>
        <dbReference type="EMBL" id="GAH70493.1"/>
    </source>
</evidence>
<evidence type="ECO:0000259" key="1">
    <source>
        <dbReference type="PROSITE" id="PS50263"/>
    </source>
</evidence>
<dbReference type="Pfam" id="PF00795">
    <property type="entry name" value="CN_hydrolase"/>
    <property type="match status" value="1"/>
</dbReference>
<feature type="domain" description="CN hydrolase" evidence="1">
    <location>
        <begin position="1"/>
        <end position="98"/>
    </location>
</feature>
<dbReference type="SUPFAM" id="SSF56317">
    <property type="entry name" value="Carbon-nitrogen hydrolase"/>
    <property type="match status" value="1"/>
</dbReference>
<dbReference type="AlphaFoldDB" id="X1JL62"/>